<sequence length="163" mass="16726">MRRTSRARVLAIALASTLLSFTALRLLESRGGTLLPVPPIAWVAVLLIAAVVGVLAWNVRQYVRGKRPGFDVLLAARTVVLASASAYTGGLLFGWYAAQVLVVLLAGDLDIAGRRDVALSAGVSALAAVVLAVVGLVAERWCEVPPPEDDEGGPGASAAGSAA</sequence>
<gene>
    <name evidence="2" type="ORF">AFE02nite_17490</name>
</gene>
<dbReference type="EMBL" id="BJYK01000004">
    <property type="protein sequence ID" value="GEN80015.1"/>
    <property type="molecule type" value="Genomic_DNA"/>
</dbReference>
<keyword evidence="3" id="KW-1185">Reference proteome</keyword>
<evidence type="ECO:0000313" key="3">
    <source>
        <dbReference type="Proteomes" id="UP000321484"/>
    </source>
</evidence>
<name>A0A511YXS7_9CELL</name>
<evidence type="ECO:0000313" key="2">
    <source>
        <dbReference type="EMBL" id="GEN80015.1"/>
    </source>
</evidence>
<dbReference type="Pfam" id="PF11377">
    <property type="entry name" value="DUF3180"/>
    <property type="match status" value="1"/>
</dbReference>
<accession>A0A511YXS7</accession>
<dbReference type="AlphaFoldDB" id="A0A511YXS7"/>
<keyword evidence="1" id="KW-0472">Membrane</keyword>
<reference evidence="2 3" key="1">
    <citation type="submission" date="2019-07" db="EMBL/GenBank/DDBJ databases">
        <title>Whole genome shotgun sequence of Actinotalea fermentans NBRC 105374.</title>
        <authorList>
            <person name="Hosoyama A."/>
            <person name="Uohara A."/>
            <person name="Ohji S."/>
            <person name="Ichikawa N."/>
        </authorList>
    </citation>
    <scope>NUCLEOTIDE SEQUENCE [LARGE SCALE GENOMIC DNA]</scope>
    <source>
        <strain evidence="2 3">NBRC 105374</strain>
    </source>
</reference>
<evidence type="ECO:0008006" key="4">
    <source>
        <dbReference type="Google" id="ProtNLM"/>
    </source>
</evidence>
<feature type="transmembrane region" description="Helical" evidence="1">
    <location>
        <begin position="39"/>
        <end position="57"/>
    </location>
</feature>
<evidence type="ECO:0000256" key="1">
    <source>
        <dbReference type="SAM" id="Phobius"/>
    </source>
</evidence>
<proteinExistence type="predicted"/>
<keyword evidence="1" id="KW-1133">Transmembrane helix</keyword>
<organism evidence="2 3">
    <name type="scientific">Actinotalea fermentans</name>
    <dbReference type="NCBI Taxonomy" id="43671"/>
    <lineage>
        <taxon>Bacteria</taxon>
        <taxon>Bacillati</taxon>
        <taxon>Actinomycetota</taxon>
        <taxon>Actinomycetes</taxon>
        <taxon>Micrococcales</taxon>
        <taxon>Cellulomonadaceae</taxon>
        <taxon>Actinotalea</taxon>
    </lineage>
</organism>
<protein>
    <recommendedName>
        <fullName evidence="4">DUF3180 domain-containing protein</fullName>
    </recommendedName>
</protein>
<feature type="transmembrane region" description="Helical" evidence="1">
    <location>
        <begin position="118"/>
        <end position="138"/>
    </location>
</feature>
<keyword evidence="1" id="KW-0812">Transmembrane</keyword>
<dbReference type="InterPro" id="IPR021517">
    <property type="entry name" value="DUF3180"/>
</dbReference>
<dbReference type="Proteomes" id="UP000321484">
    <property type="component" value="Unassembled WGS sequence"/>
</dbReference>
<dbReference type="OrthoDB" id="3257239at2"/>
<comment type="caution">
    <text evidence="2">The sequence shown here is derived from an EMBL/GenBank/DDBJ whole genome shotgun (WGS) entry which is preliminary data.</text>
</comment>